<protein>
    <recommendedName>
        <fullName evidence="4">Reverse transcriptase domain-containing protein</fullName>
    </recommendedName>
</protein>
<proteinExistence type="predicted"/>
<reference evidence="2" key="2">
    <citation type="submission" date="2022-01" db="EMBL/GenBank/DDBJ databases">
        <authorList>
            <person name="Yamashiro T."/>
            <person name="Shiraishi A."/>
            <person name="Satake H."/>
            <person name="Nakayama K."/>
        </authorList>
    </citation>
    <scope>NUCLEOTIDE SEQUENCE</scope>
</reference>
<evidence type="ECO:0000313" key="2">
    <source>
        <dbReference type="EMBL" id="GJT39516.1"/>
    </source>
</evidence>
<comment type="caution">
    <text evidence="2">The sequence shown here is derived from an EMBL/GenBank/DDBJ whole genome shotgun (WGS) entry which is preliminary data.</text>
</comment>
<name>A0ABQ5DJW4_9ASTR</name>
<feature type="region of interest" description="Disordered" evidence="1">
    <location>
        <begin position="33"/>
        <end position="52"/>
    </location>
</feature>
<gene>
    <name evidence="2" type="ORF">Tco_0939381</name>
</gene>
<evidence type="ECO:0008006" key="4">
    <source>
        <dbReference type="Google" id="ProtNLM"/>
    </source>
</evidence>
<sequence>MPPKSAPMTQVAIRRMIKESVDAAIVVERVRHANAGNDARGSGPSKGQDTTPVVRKCTYTGFMRCNPTVFHGTEGAVELRRWFEKPESVFGIDECADGNKVKFAAATLQGPALTWWNAKVATMGLETVNQMP</sequence>
<organism evidence="2 3">
    <name type="scientific">Tanacetum coccineum</name>
    <dbReference type="NCBI Taxonomy" id="301880"/>
    <lineage>
        <taxon>Eukaryota</taxon>
        <taxon>Viridiplantae</taxon>
        <taxon>Streptophyta</taxon>
        <taxon>Embryophyta</taxon>
        <taxon>Tracheophyta</taxon>
        <taxon>Spermatophyta</taxon>
        <taxon>Magnoliopsida</taxon>
        <taxon>eudicotyledons</taxon>
        <taxon>Gunneridae</taxon>
        <taxon>Pentapetalae</taxon>
        <taxon>asterids</taxon>
        <taxon>campanulids</taxon>
        <taxon>Asterales</taxon>
        <taxon>Asteraceae</taxon>
        <taxon>Asteroideae</taxon>
        <taxon>Anthemideae</taxon>
        <taxon>Anthemidinae</taxon>
        <taxon>Tanacetum</taxon>
    </lineage>
</organism>
<reference evidence="2" key="1">
    <citation type="journal article" date="2022" name="Int. J. Mol. Sci.">
        <title>Draft Genome of Tanacetum Coccineum: Genomic Comparison of Closely Related Tanacetum-Family Plants.</title>
        <authorList>
            <person name="Yamashiro T."/>
            <person name="Shiraishi A."/>
            <person name="Nakayama K."/>
            <person name="Satake H."/>
        </authorList>
    </citation>
    <scope>NUCLEOTIDE SEQUENCE</scope>
</reference>
<dbReference type="Proteomes" id="UP001151760">
    <property type="component" value="Unassembled WGS sequence"/>
</dbReference>
<accession>A0ABQ5DJW4</accession>
<evidence type="ECO:0000313" key="3">
    <source>
        <dbReference type="Proteomes" id="UP001151760"/>
    </source>
</evidence>
<keyword evidence="3" id="KW-1185">Reference proteome</keyword>
<dbReference type="EMBL" id="BQNB010015393">
    <property type="protein sequence ID" value="GJT39516.1"/>
    <property type="molecule type" value="Genomic_DNA"/>
</dbReference>
<evidence type="ECO:0000256" key="1">
    <source>
        <dbReference type="SAM" id="MobiDB-lite"/>
    </source>
</evidence>